<keyword evidence="3" id="KW-1185">Reference proteome</keyword>
<name>A0A5C5Z7S6_9BACT</name>
<accession>A0A5C5Z7S6</accession>
<evidence type="ECO:0000313" key="2">
    <source>
        <dbReference type="EMBL" id="TWT83147.1"/>
    </source>
</evidence>
<proteinExistence type="predicted"/>
<sequence>MGLAKNGPSSEENGLSAEGIADKKRKKAATENESCRSLQSPPELKLAFGEVSANPF</sequence>
<dbReference type="Proteomes" id="UP000315010">
    <property type="component" value="Unassembled WGS sequence"/>
</dbReference>
<evidence type="ECO:0000256" key="1">
    <source>
        <dbReference type="SAM" id="MobiDB-lite"/>
    </source>
</evidence>
<reference evidence="2 3" key="1">
    <citation type="submission" date="2019-02" db="EMBL/GenBank/DDBJ databases">
        <title>Deep-cultivation of Planctomycetes and their phenomic and genomic characterization uncovers novel biology.</title>
        <authorList>
            <person name="Wiegand S."/>
            <person name="Jogler M."/>
            <person name="Boedeker C."/>
            <person name="Pinto D."/>
            <person name="Vollmers J."/>
            <person name="Rivas-Marin E."/>
            <person name="Kohn T."/>
            <person name="Peeters S.H."/>
            <person name="Heuer A."/>
            <person name="Rast P."/>
            <person name="Oberbeckmann S."/>
            <person name="Bunk B."/>
            <person name="Jeske O."/>
            <person name="Meyerdierks A."/>
            <person name="Storesund J.E."/>
            <person name="Kallscheuer N."/>
            <person name="Luecker S."/>
            <person name="Lage O.M."/>
            <person name="Pohl T."/>
            <person name="Merkel B.J."/>
            <person name="Hornburger P."/>
            <person name="Mueller R.-W."/>
            <person name="Bruemmer F."/>
            <person name="Labrenz M."/>
            <person name="Spormann A.M."/>
            <person name="Op Den Camp H."/>
            <person name="Overmann J."/>
            <person name="Amann R."/>
            <person name="Jetten M.S.M."/>
            <person name="Mascher T."/>
            <person name="Medema M.H."/>
            <person name="Devos D.P."/>
            <person name="Kaster A.-K."/>
            <person name="Ovreas L."/>
            <person name="Rohde M."/>
            <person name="Galperin M.Y."/>
            <person name="Jogler C."/>
        </authorList>
    </citation>
    <scope>NUCLEOTIDE SEQUENCE [LARGE SCALE GENOMIC DNA]</scope>
    <source>
        <strain evidence="2 3">CA13</strain>
    </source>
</reference>
<dbReference type="AlphaFoldDB" id="A0A5C5Z7S6"/>
<gene>
    <name evidence="2" type="ORF">CA13_46100</name>
</gene>
<organism evidence="2 3">
    <name type="scientific">Novipirellula herctigrandis</name>
    <dbReference type="NCBI Taxonomy" id="2527986"/>
    <lineage>
        <taxon>Bacteria</taxon>
        <taxon>Pseudomonadati</taxon>
        <taxon>Planctomycetota</taxon>
        <taxon>Planctomycetia</taxon>
        <taxon>Pirellulales</taxon>
        <taxon>Pirellulaceae</taxon>
        <taxon>Novipirellula</taxon>
    </lineage>
</organism>
<dbReference type="EMBL" id="SJPJ01000001">
    <property type="protein sequence ID" value="TWT83147.1"/>
    <property type="molecule type" value="Genomic_DNA"/>
</dbReference>
<feature type="region of interest" description="Disordered" evidence="1">
    <location>
        <begin position="1"/>
        <end position="56"/>
    </location>
</feature>
<protein>
    <submittedName>
        <fullName evidence="2">Uncharacterized protein</fullName>
    </submittedName>
</protein>
<evidence type="ECO:0000313" key="3">
    <source>
        <dbReference type="Proteomes" id="UP000315010"/>
    </source>
</evidence>
<comment type="caution">
    <text evidence="2">The sequence shown here is derived from an EMBL/GenBank/DDBJ whole genome shotgun (WGS) entry which is preliminary data.</text>
</comment>